<feature type="compositionally biased region" description="Polar residues" evidence="1">
    <location>
        <begin position="360"/>
        <end position="370"/>
    </location>
</feature>
<dbReference type="STRING" id="1684307.A0A316UFH4"/>
<protein>
    <submittedName>
        <fullName evidence="2">Uncharacterized protein</fullName>
    </submittedName>
</protein>
<name>A0A316UFH4_9BASI</name>
<evidence type="ECO:0000256" key="1">
    <source>
        <dbReference type="SAM" id="MobiDB-lite"/>
    </source>
</evidence>
<feature type="compositionally biased region" description="Polar residues" evidence="1">
    <location>
        <begin position="14"/>
        <end position="39"/>
    </location>
</feature>
<feature type="compositionally biased region" description="Polar residues" evidence="1">
    <location>
        <begin position="430"/>
        <end position="444"/>
    </location>
</feature>
<dbReference type="OrthoDB" id="2505754at2759"/>
<reference evidence="2 3" key="1">
    <citation type="journal article" date="2018" name="Mol. Biol. Evol.">
        <title>Broad Genomic Sampling Reveals a Smut Pathogenic Ancestry of the Fungal Clade Ustilaginomycotina.</title>
        <authorList>
            <person name="Kijpornyongpan T."/>
            <person name="Mondo S.J."/>
            <person name="Barry K."/>
            <person name="Sandor L."/>
            <person name="Lee J."/>
            <person name="Lipzen A."/>
            <person name="Pangilinan J."/>
            <person name="LaButti K."/>
            <person name="Hainaut M."/>
            <person name="Henrissat B."/>
            <person name="Grigoriev I.V."/>
            <person name="Spatafora J.W."/>
            <person name="Aime M.C."/>
        </authorList>
    </citation>
    <scope>NUCLEOTIDE SEQUENCE [LARGE SCALE GENOMIC DNA]</scope>
    <source>
        <strain evidence="2 3">MCA 4718</strain>
    </source>
</reference>
<sequence length="857" mass="88564">MAHRDSIPPPLVRNGSSPMLGTSNAARSMPKNGSTSRSRGLTVGPSAMPSSPLASSSFSASSASSGSSTPPMASRRMSVSTQSPLLRAQAAQASPVKSRLRGLSISSHSPRSGRGLMVLEGPEEPLEDFSDFSFGEAPLSNTKPSMAATKPSTQSSAISWWGQSDLTVPEQSSYSYGGLEEPLGSPEAPVVDPLSPSSLKSFFNLPSPPPTMSSVAPDMAPDSVVVRSPQSITDGELPELMADVDHSVTSLLESDDLPDDVEDLRDLVKDLRAALSSQSVRSTTLSSSLQDLAQRSAAWKHALEVAQDIRVPAMEAQVRQLNEEKARLEARLQTAGPKVQESRRAFSLSEVGPAHDVPLSNLSSQSSTPEPLSVEANGASANTAISPGPKGPRLSQIMQDELPASNLPVPPARRNSLFSLPGSRAFSWSSAPTARSSVVSTSGISPRESVAESNADSTAEISNANISTADAATAAEMALMRSEMQRLRAKLEEATEARKASDDCLKALKEFIGEGAPGVRSRASSRGSLTGIKLPPLPTADEEDEEEEIATAKKASTTDASAAVPSSSEAAPESETLVSSLTSVRSSLGSLFARSPSISLGSGQSLLGRASSLTLAASPLGKTASTAADSQDEEQGAGNNEVHEVSPAPVAPVAPKEEESTPTPLTTASSTSTTSATPASAVAPTLNRLGGWFKRPSIWEAPPTLPSLPGTAAEALSETPAQATEASTASQNPDQAQVAVAATSPEVARAVTDVTEAVVEVVAPAPMVPQKPAESRVEPAPVAVAPITAAEVVEIVSPTSPKLVTPPMEVRSPTSVPALPRKNLAARARTRSQVVKPAESSLDAAKEAPLVTVPLDG</sequence>
<organism evidence="2 3">
    <name type="scientific">Pseudomicrostroma glucosiphilum</name>
    <dbReference type="NCBI Taxonomy" id="1684307"/>
    <lineage>
        <taxon>Eukaryota</taxon>
        <taxon>Fungi</taxon>
        <taxon>Dikarya</taxon>
        <taxon>Basidiomycota</taxon>
        <taxon>Ustilaginomycotina</taxon>
        <taxon>Exobasidiomycetes</taxon>
        <taxon>Microstromatales</taxon>
        <taxon>Microstromatales incertae sedis</taxon>
        <taxon>Pseudomicrostroma</taxon>
    </lineage>
</organism>
<dbReference type="EMBL" id="KZ819321">
    <property type="protein sequence ID" value="PWN24067.1"/>
    <property type="molecule type" value="Genomic_DNA"/>
</dbReference>
<gene>
    <name evidence="2" type="ORF">BCV69DRAFT_19183</name>
</gene>
<dbReference type="RefSeq" id="XP_025351227.1">
    <property type="nucleotide sequence ID" value="XM_025489623.1"/>
</dbReference>
<dbReference type="GeneID" id="37011357"/>
<accession>A0A316UFH4</accession>
<feature type="region of interest" description="Disordered" evidence="1">
    <location>
        <begin position="430"/>
        <end position="456"/>
    </location>
</feature>
<feature type="region of interest" description="Disordered" evidence="1">
    <location>
        <begin position="1"/>
        <end position="157"/>
    </location>
</feature>
<feature type="region of interest" description="Disordered" evidence="1">
    <location>
        <begin position="516"/>
        <end position="582"/>
    </location>
</feature>
<feature type="compositionally biased region" description="Polar residues" evidence="1">
    <location>
        <begin position="139"/>
        <end position="157"/>
    </location>
</feature>
<feature type="region of interest" description="Disordered" evidence="1">
    <location>
        <begin position="171"/>
        <end position="192"/>
    </location>
</feature>
<feature type="region of interest" description="Disordered" evidence="1">
    <location>
        <begin position="333"/>
        <end position="395"/>
    </location>
</feature>
<evidence type="ECO:0000313" key="2">
    <source>
        <dbReference type="EMBL" id="PWN24067.1"/>
    </source>
</evidence>
<feature type="compositionally biased region" description="Acidic residues" evidence="1">
    <location>
        <begin position="121"/>
        <end position="130"/>
    </location>
</feature>
<dbReference type="AlphaFoldDB" id="A0A316UFH4"/>
<keyword evidence="3" id="KW-1185">Reference proteome</keyword>
<feature type="region of interest" description="Disordered" evidence="1">
    <location>
        <begin position="801"/>
        <end position="857"/>
    </location>
</feature>
<feature type="region of interest" description="Disordered" evidence="1">
    <location>
        <begin position="697"/>
        <end position="739"/>
    </location>
</feature>
<feature type="region of interest" description="Disordered" evidence="1">
    <location>
        <begin position="621"/>
        <end position="685"/>
    </location>
</feature>
<evidence type="ECO:0000313" key="3">
    <source>
        <dbReference type="Proteomes" id="UP000245942"/>
    </source>
</evidence>
<dbReference type="Proteomes" id="UP000245942">
    <property type="component" value="Unassembled WGS sequence"/>
</dbReference>
<feature type="compositionally biased region" description="Low complexity" evidence="1">
    <location>
        <begin position="552"/>
        <end position="582"/>
    </location>
</feature>
<feature type="compositionally biased region" description="Low complexity" evidence="1">
    <location>
        <begin position="645"/>
        <end position="654"/>
    </location>
</feature>
<feature type="compositionally biased region" description="Polar residues" evidence="1">
    <location>
        <begin position="719"/>
        <end position="735"/>
    </location>
</feature>
<feature type="compositionally biased region" description="Low complexity" evidence="1">
    <location>
        <begin position="45"/>
        <end position="74"/>
    </location>
</feature>
<feature type="compositionally biased region" description="Low complexity" evidence="1">
    <location>
        <begin position="661"/>
        <end position="685"/>
    </location>
</feature>
<proteinExistence type="predicted"/>
<feature type="compositionally biased region" description="Acidic residues" evidence="1">
    <location>
        <begin position="540"/>
        <end position="549"/>
    </location>
</feature>